<gene>
    <name evidence="1" type="ORF">MC7420_6786</name>
</gene>
<organism evidence="1 2">
    <name type="scientific">Coleofasciculus chthonoplastes PCC 7420</name>
    <dbReference type="NCBI Taxonomy" id="118168"/>
    <lineage>
        <taxon>Bacteria</taxon>
        <taxon>Bacillati</taxon>
        <taxon>Cyanobacteriota</taxon>
        <taxon>Cyanophyceae</taxon>
        <taxon>Coleofasciculales</taxon>
        <taxon>Coleofasciculaceae</taxon>
        <taxon>Coleofasciculus</taxon>
    </lineage>
</organism>
<dbReference type="eggNOG" id="ENOG50339CW">
    <property type="taxonomic scope" value="Bacteria"/>
</dbReference>
<sequence length="105" mass="12193">MDYTYFEFTLPKGFVDTNGGIHRYGIMRLVTGKDEIVVHKDSRVQQESYYRILVILSRVVTRLGNLSPVTPKLLEQIFLVDLIYLQNFFNHINQHQGGLARSGEY</sequence>
<keyword evidence="2" id="KW-1185">Reference proteome</keyword>
<evidence type="ECO:0000313" key="1">
    <source>
        <dbReference type="EMBL" id="EDX73738.1"/>
    </source>
</evidence>
<dbReference type="STRING" id="118168.MC7420_6786"/>
<name>B4VW99_9CYAN</name>
<dbReference type="OrthoDB" id="9802230at2"/>
<dbReference type="Proteomes" id="UP000003835">
    <property type="component" value="Unassembled WGS sequence"/>
</dbReference>
<accession>B4VW99</accession>
<protein>
    <submittedName>
        <fullName evidence="1">Uncharacterized protein</fullName>
    </submittedName>
</protein>
<dbReference type="HOGENOM" id="CLU_122416_1_0_3"/>
<evidence type="ECO:0000313" key="2">
    <source>
        <dbReference type="Proteomes" id="UP000003835"/>
    </source>
</evidence>
<reference evidence="1 2" key="1">
    <citation type="submission" date="2008-07" db="EMBL/GenBank/DDBJ databases">
        <authorList>
            <person name="Tandeau de Marsac N."/>
            <person name="Ferriera S."/>
            <person name="Johnson J."/>
            <person name="Kravitz S."/>
            <person name="Beeson K."/>
            <person name="Sutton G."/>
            <person name="Rogers Y.-H."/>
            <person name="Friedman R."/>
            <person name="Frazier M."/>
            <person name="Venter J.C."/>
        </authorList>
    </citation>
    <scope>NUCLEOTIDE SEQUENCE [LARGE SCALE GENOMIC DNA]</scope>
    <source>
        <strain evidence="1 2">PCC 7420</strain>
    </source>
</reference>
<dbReference type="RefSeq" id="WP_006102990.1">
    <property type="nucleotide sequence ID" value="NZ_DS989856.1"/>
</dbReference>
<dbReference type="EMBL" id="DS989856">
    <property type="protein sequence ID" value="EDX73738.1"/>
    <property type="molecule type" value="Genomic_DNA"/>
</dbReference>
<proteinExistence type="predicted"/>
<dbReference type="AlphaFoldDB" id="B4VW99"/>